<keyword evidence="2" id="KW-0812">Transmembrane</keyword>
<protein>
    <submittedName>
        <fullName evidence="4">HlyD family secretion protein</fullName>
    </submittedName>
</protein>
<proteinExistence type="predicted"/>
<dbReference type="InterPro" id="IPR058982">
    <property type="entry name" value="Beta-barrel_AprE"/>
</dbReference>
<reference evidence="4 5" key="2">
    <citation type="submission" date="2022-01" db="EMBL/GenBank/DDBJ databases">
        <title>Lysobacter chinensis sp. nov., a bacterium isolated from cow dung compost.</title>
        <authorList>
            <person name="Liu Y."/>
        </authorList>
    </citation>
    <scope>NUCLEOTIDE SEQUENCE [LARGE SCALE GENOMIC DNA]</scope>
    <source>
        <strain evidence="4 5">TLK-CK17</strain>
    </source>
</reference>
<keyword evidence="1" id="KW-0175">Coiled coil</keyword>
<feature type="coiled-coil region" evidence="1">
    <location>
        <begin position="118"/>
        <end position="163"/>
    </location>
</feature>
<dbReference type="RefSeq" id="WP_237056022.1">
    <property type="nucleotide sequence ID" value="NZ_JAKJPO010000012.1"/>
</dbReference>
<keyword evidence="2" id="KW-1133">Transmembrane helix</keyword>
<name>A0ABS9HXR2_9GAMM</name>
<dbReference type="Gene3D" id="2.40.30.170">
    <property type="match status" value="1"/>
</dbReference>
<gene>
    <name evidence="4" type="ORF">L3V18_15285</name>
</gene>
<feature type="coiled-coil region" evidence="1">
    <location>
        <begin position="195"/>
        <end position="229"/>
    </location>
</feature>
<dbReference type="Proteomes" id="UP001430796">
    <property type="component" value="Unassembled WGS sequence"/>
</dbReference>
<keyword evidence="2" id="KW-0472">Membrane</keyword>
<sequence>MTGDLFRREVLEARKQDWLGSVHLSTTRLGWAMATLASAVILAAALVVAFGGYTRKAPASGRLVPVGGLPDIAAAAPGVVTRLLVTEGETVEAGQPLIEISPDIDVPDAGGAVGERIAIELEQQRQRLRQDLEDLEAMQRQQAAALQQRIHAQRRHLASAEAELALRRRQVAATERMLERIEPLREQRIVSDLQVQEYQDQALNAKAQLELAARNRLDAETALAEARERREALPLETAALRSDIEGALSEIAQSAARNLARQAVLVRAPEAGVASGLAVDRGQAVREGQRLLSIVPARAQLQAELWAPSRAIGTIAPGNRVAMRFDAFPYQTFGQQYGRIVGIANSPLSADEVRARTGIDPGEPAFRVLVALQGQQIDGADGALPLRAGMSLEADLLLERRRLHRLLFAPLDTFRAAPPAEPPPQEQAP</sequence>
<dbReference type="Pfam" id="PF26002">
    <property type="entry name" value="Beta-barrel_AprE"/>
    <property type="match status" value="1"/>
</dbReference>
<evidence type="ECO:0000313" key="4">
    <source>
        <dbReference type="EMBL" id="MCF7223140.1"/>
    </source>
</evidence>
<dbReference type="InterPro" id="IPR050739">
    <property type="entry name" value="MFP"/>
</dbReference>
<evidence type="ECO:0000256" key="2">
    <source>
        <dbReference type="SAM" id="Phobius"/>
    </source>
</evidence>
<organism evidence="4 5">
    <name type="scientific">Marilutibacter chinensis</name>
    <dbReference type="NCBI Taxonomy" id="2912247"/>
    <lineage>
        <taxon>Bacteria</taxon>
        <taxon>Pseudomonadati</taxon>
        <taxon>Pseudomonadota</taxon>
        <taxon>Gammaproteobacteria</taxon>
        <taxon>Lysobacterales</taxon>
        <taxon>Lysobacteraceae</taxon>
        <taxon>Marilutibacter</taxon>
    </lineage>
</organism>
<comment type="caution">
    <text evidence="4">The sequence shown here is derived from an EMBL/GenBank/DDBJ whole genome shotgun (WGS) entry which is preliminary data.</text>
</comment>
<dbReference type="SUPFAM" id="SSF111369">
    <property type="entry name" value="HlyD-like secretion proteins"/>
    <property type="match status" value="1"/>
</dbReference>
<reference evidence="4 5" key="3">
    <citation type="submission" date="2022-01" db="EMBL/GenBank/DDBJ databases">
        <authorList>
            <person name="Zhou L.Y."/>
        </authorList>
    </citation>
    <scope>NUCLEOTIDE SEQUENCE [LARGE SCALE GENOMIC DNA]</scope>
    <source>
        <strain evidence="4 5">TLK-CK17</strain>
    </source>
</reference>
<feature type="transmembrane region" description="Helical" evidence="2">
    <location>
        <begin position="29"/>
        <end position="53"/>
    </location>
</feature>
<reference evidence="5" key="1">
    <citation type="submission" date="2022-01" db="EMBL/GenBank/DDBJ databases">
        <title>Lysobacter chinensis sp. nov., a bacterium isolated from cow dung compost.</title>
        <authorList>
            <person name="Zhou L.Y."/>
        </authorList>
    </citation>
    <scope>NUCLEOTIDE SEQUENCE [LARGE SCALE GENOMIC DNA]</scope>
    <source>
        <strain evidence="5">TLK-CK17</strain>
    </source>
</reference>
<dbReference type="PANTHER" id="PTHR30386">
    <property type="entry name" value="MEMBRANE FUSION SUBUNIT OF EMRAB-TOLC MULTIDRUG EFFLUX PUMP"/>
    <property type="match status" value="1"/>
</dbReference>
<feature type="domain" description="AprE-like beta-barrel" evidence="3">
    <location>
        <begin position="308"/>
        <end position="396"/>
    </location>
</feature>
<dbReference type="PANTHER" id="PTHR30386:SF28">
    <property type="entry name" value="EXPORTED PROTEIN"/>
    <property type="match status" value="1"/>
</dbReference>
<evidence type="ECO:0000313" key="5">
    <source>
        <dbReference type="Proteomes" id="UP001430796"/>
    </source>
</evidence>
<dbReference type="EMBL" id="JAKJPO010000012">
    <property type="protein sequence ID" value="MCF7223140.1"/>
    <property type="molecule type" value="Genomic_DNA"/>
</dbReference>
<dbReference type="Gene3D" id="2.40.50.100">
    <property type="match status" value="1"/>
</dbReference>
<evidence type="ECO:0000259" key="3">
    <source>
        <dbReference type="Pfam" id="PF26002"/>
    </source>
</evidence>
<accession>A0ABS9HXR2</accession>
<dbReference type="PRINTS" id="PR01490">
    <property type="entry name" value="RTXTOXIND"/>
</dbReference>
<keyword evidence="5" id="KW-1185">Reference proteome</keyword>
<evidence type="ECO:0000256" key="1">
    <source>
        <dbReference type="SAM" id="Coils"/>
    </source>
</evidence>